<dbReference type="AlphaFoldDB" id="A0A9J5Z401"/>
<protein>
    <submittedName>
        <fullName evidence="2">Uncharacterized protein</fullName>
    </submittedName>
</protein>
<feature type="compositionally biased region" description="Basic and acidic residues" evidence="1">
    <location>
        <begin position="25"/>
        <end position="35"/>
    </location>
</feature>
<comment type="caution">
    <text evidence="2">The sequence shown here is derived from an EMBL/GenBank/DDBJ whole genome shotgun (WGS) entry which is preliminary data.</text>
</comment>
<keyword evidence="3" id="KW-1185">Reference proteome</keyword>
<reference evidence="2 3" key="1">
    <citation type="submission" date="2020-09" db="EMBL/GenBank/DDBJ databases">
        <title>De no assembly of potato wild relative species, Solanum commersonii.</title>
        <authorList>
            <person name="Cho K."/>
        </authorList>
    </citation>
    <scope>NUCLEOTIDE SEQUENCE [LARGE SCALE GENOMIC DNA]</scope>
    <source>
        <strain evidence="2">LZ3.2</strain>
        <tissue evidence="2">Leaf</tissue>
    </source>
</reference>
<evidence type="ECO:0000256" key="1">
    <source>
        <dbReference type="SAM" id="MobiDB-lite"/>
    </source>
</evidence>
<accession>A0A9J5Z401</accession>
<feature type="compositionally biased region" description="Pro residues" evidence="1">
    <location>
        <begin position="135"/>
        <end position="150"/>
    </location>
</feature>
<evidence type="ECO:0000313" key="3">
    <source>
        <dbReference type="Proteomes" id="UP000824120"/>
    </source>
</evidence>
<organism evidence="2 3">
    <name type="scientific">Solanum commersonii</name>
    <name type="common">Commerson's wild potato</name>
    <name type="synonym">Commerson's nightshade</name>
    <dbReference type="NCBI Taxonomy" id="4109"/>
    <lineage>
        <taxon>Eukaryota</taxon>
        <taxon>Viridiplantae</taxon>
        <taxon>Streptophyta</taxon>
        <taxon>Embryophyta</taxon>
        <taxon>Tracheophyta</taxon>
        <taxon>Spermatophyta</taxon>
        <taxon>Magnoliopsida</taxon>
        <taxon>eudicotyledons</taxon>
        <taxon>Gunneridae</taxon>
        <taxon>Pentapetalae</taxon>
        <taxon>asterids</taxon>
        <taxon>lamiids</taxon>
        <taxon>Solanales</taxon>
        <taxon>Solanaceae</taxon>
        <taxon>Solanoideae</taxon>
        <taxon>Solaneae</taxon>
        <taxon>Solanum</taxon>
    </lineage>
</organism>
<evidence type="ECO:0000313" key="2">
    <source>
        <dbReference type="EMBL" id="KAG5607601.1"/>
    </source>
</evidence>
<feature type="region of interest" description="Disordered" evidence="1">
    <location>
        <begin position="1"/>
        <end position="35"/>
    </location>
</feature>
<sequence>MTNPTASDPIGPGHIMVPNNSSETSEDRATIQHDEHIARLTQEIEDLRSELTRVRDLTNLSITLQSPLHEPRSTAPNPPHFPSLDSPVPEHFPPQQPPPTNNNLPSSTPTNPSNFPSVYTPPQSQPPTYTTYATPPNPPLVNPQNQPPTHTPHVSLPTNTYPLPTTNYVNPSNTPPPIQNTPIVQSYTAQHIQGAHIATPYVQHVPPVYAVETQAFTNPIPVNFYYEKMITMIGQKFTEIIRMGEILEEGIKSGRIQDFTALHAASKAIQYGSINGNKKKKEDVEIDTLSAFDAHIMTTHEQALIEVTAATSYMPLYNSETPTIWGAEPEETLKNWTCTSSLVRRESW</sequence>
<proteinExistence type="predicted"/>
<dbReference type="PRINTS" id="PR01217">
    <property type="entry name" value="PRICHEXTENSN"/>
</dbReference>
<feature type="compositionally biased region" description="Pro residues" evidence="1">
    <location>
        <begin position="90"/>
        <end position="100"/>
    </location>
</feature>
<dbReference type="Proteomes" id="UP000824120">
    <property type="component" value="Chromosome 5"/>
</dbReference>
<name>A0A9J5Z401_SOLCO</name>
<dbReference type="EMBL" id="JACXVP010000005">
    <property type="protein sequence ID" value="KAG5607601.1"/>
    <property type="molecule type" value="Genomic_DNA"/>
</dbReference>
<feature type="compositionally biased region" description="Low complexity" evidence="1">
    <location>
        <begin position="101"/>
        <end position="134"/>
    </location>
</feature>
<gene>
    <name evidence="2" type="ORF">H5410_029093</name>
</gene>
<feature type="region of interest" description="Disordered" evidence="1">
    <location>
        <begin position="63"/>
        <end position="160"/>
    </location>
</feature>